<dbReference type="EMBL" id="JACJPY010000161">
    <property type="protein sequence ID" value="MBD2152837.1"/>
    <property type="molecule type" value="Genomic_DNA"/>
</dbReference>
<reference evidence="1" key="2">
    <citation type="submission" date="2020-08" db="EMBL/GenBank/DDBJ databases">
        <authorList>
            <person name="Chen M."/>
            <person name="Teng W."/>
            <person name="Zhao L."/>
            <person name="Hu C."/>
            <person name="Zhou Y."/>
            <person name="Han B."/>
            <person name="Song L."/>
            <person name="Shu W."/>
        </authorList>
    </citation>
    <scope>NUCLEOTIDE SEQUENCE</scope>
    <source>
        <strain evidence="1">FACHB-1277</strain>
    </source>
</reference>
<dbReference type="AlphaFoldDB" id="A0A926UX48"/>
<dbReference type="Proteomes" id="UP000631421">
    <property type="component" value="Unassembled WGS sequence"/>
</dbReference>
<protein>
    <submittedName>
        <fullName evidence="1">Type II toxin-antitoxin system HicB family antitoxin</fullName>
    </submittedName>
</protein>
<dbReference type="RefSeq" id="WP_190353294.1">
    <property type="nucleotide sequence ID" value="NZ_JACJPY010000161.1"/>
</dbReference>
<name>A0A926UX48_9CYAN</name>
<evidence type="ECO:0000313" key="2">
    <source>
        <dbReference type="Proteomes" id="UP000631421"/>
    </source>
</evidence>
<keyword evidence="2" id="KW-1185">Reference proteome</keyword>
<gene>
    <name evidence="1" type="ORF">H6F44_22390</name>
</gene>
<reference evidence="1" key="1">
    <citation type="journal article" date="2015" name="ISME J.">
        <title>Draft Genome Sequence of Streptomyces incarnatus NRRL8089, which Produces the Nucleoside Antibiotic Sinefungin.</title>
        <authorList>
            <person name="Oshima K."/>
            <person name="Hattori M."/>
            <person name="Shimizu H."/>
            <person name="Fukuda K."/>
            <person name="Nemoto M."/>
            <person name="Inagaki K."/>
            <person name="Tamura T."/>
        </authorList>
    </citation>
    <scope>NUCLEOTIDE SEQUENCE</scope>
    <source>
        <strain evidence="1">FACHB-1277</strain>
    </source>
</reference>
<comment type="caution">
    <text evidence="1">The sequence shown here is derived from an EMBL/GenBank/DDBJ whole genome shotgun (WGS) entry which is preliminary data.</text>
</comment>
<proteinExistence type="predicted"/>
<evidence type="ECO:0000313" key="1">
    <source>
        <dbReference type="EMBL" id="MBD2152837.1"/>
    </source>
</evidence>
<sequence>MNAKLVNGQTKLSINVLVKNEKDGKVSARVLGLPEYSVISSDRHSAILELDRLITTNLLENEVVSLELEIPKREHPWRRFAGIYKNSQLFDSVIANIESHRCELDSQTTVDYQEEKIA</sequence>
<organism evidence="1 2">
    <name type="scientific">Pseudanabaena cinerea FACHB-1277</name>
    <dbReference type="NCBI Taxonomy" id="2949581"/>
    <lineage>
        <taxon>Bacteria</taxon>
        <taxon>Bacillati</taxon>
        <taxon>Cyanobacteriota</taxon>
        <taxon>Cyanophyceae</taxon>
        <taxon>Pseudanabaenales</taxon>
        <taxon>Pseudanabaenaceae</taxon>
        <taxon>Pseudanabaena</taxon>
        <taxon>Pseudanabaena cinerea</taxon>
    </lineage>
</organism>
<accession>A0A926UX48</accession>